<reference evidence="2 3" key="1">
    <citation type="submission" date="2019-02" db="EMBL/GenBank/DDBJ databases">
        <title>Marinobacter halodurans sp. nov., a marine bacterium isolated from sea tidal flat.</title>
        <authorList>
            <person name="Yoo Y."/>
            <person name="Lee D.W."/>
            <person name="Kim B.S."/>
            <person name="Kim J.-J."/>
        </authorList>
    </citation>
    <scope>NUCLEOTIDE SEQUENCE [LARGE SCALE GENOMIC DNA]</scope>
    <source>
        <strain evidence="2 3">YJ-S3-2</strain>
    </source>
</reference>
<evidence type="ECO:0000256" key="1">
    <source>
        <dbReference type="HAMAP-Rule" id="MF_00934"/>
    </source>
</evidence>
<evidence type="ECO:0000313" key="3">
    <source>
        <dbReference type="Proteomes" id="UP000313645"/>
    </source>
</evidence>
<keyword evidence="1" id="KW-0808">Transferase</keyword>
<keyword evidence="1" id="KW-0949">S-adenosyl-L-methionine</keyword>
<comment type="subunit">
    <text evidence="1">Monomer.</text>
</comment>
<feature type="binding site" evidence="1">
    <location>
        <position position="165"/>
    </location>
    <ligand>
        <name>S-adenosyl-L-methionine</name>
        <dbReference type="ChEBI" id="CHEBI:59789"/>
    </ligand>
</feature>
<protein>
    <recommendedName>
        <fullName evidence="1">Ribosomal RNA large subunit methyltransferase J</fullName>
        <ecNumber evidence="1">2.1.1.266</ecNumber>
    </recommendedName>
    <alternativeName>
        <fullName evidence="1">23S rRNA (adenine(2030)-N6)-methyltransferase</fullName>
    </alternativeName>
    <alternativeName>
        <fullName evidence="1">23S rRNA m6A2030 methyltransferase</fullName>
    </alternativeName>
</protein>
<comment type="caution">
    <text evidence="2">The sequence shown here is derived from an EMBL/GenBank/DDBJ whole genome shotgun (WGS) entry which is preliminary data.</text>
</comment>
<feature type="binding site" evidence="1">
    <location>
        <position position="19"/>
    </location>
    <ligand>
        <name>S-adenosyl-L-methionine</name>
        <dbReference type="ChEBI" id="CHEBI:59789"/>
    </ligand>
</feature>
<sequence>MLSYLHAFHAGNFADVQKHLGLFLALKMMQAKPSGIACFDTHAGSARYDLQSERPRKTGEAEGGIQRLWQMRRHLQDPEWASFWNVIGVAEGAEQVRFYPGSPAWLEALAREQDPVTAFELHSGESSLLQDWARERRAHVVAGDGFRGLLAELPPPTPRLLTLIDPPYEVKDDYMTTAETVIKAWKRCRHGVYLVWYPLLPEARHEAMIRRLQDSPVTKVLQCHYLLDKSPARGMYGSGLLLVNPPWGWGDRLQSMLDDVAACGAIAARQQVAWAVPEQG</sequence>
<dbReference type="Gene3D" id="3.40.50.150">
    <property type="entry name" value="Vaccinia Virus protein VP39"/>
    <property type="match status" value="1"/>
</dbReference>
<feature type="binding site" evidence="1">
    <location>
        <position position="102"/>
    </location>
    <ligand>
        <name>S-adenosyl-L-methionine</name>
        <dbReference type="ChEBI" id="CHEBI:59789"/>
    </ligand>
</feature>
<feature type="active site" description="Proton acceptor" evidence="1">
    <location>
        <position position="165"/>
    </location>
</feature>
<dbReference type="Pfam" id="PF04378">
    <property type="entry name" value="RsmJ"/>
    <property type="match status" value="1"/>
</dbReference>
<dbReference type="PANTHER" id="PTHR37426">
    <property type="entry name" value="RIBOSOMAL RNA LARGE SUBUNIT METHYLTRANSFERASE J"/>
    <property type="match status" value="1"/>
</dbReference>
<dbReference type="SUPFAM" id="SSF53335">
    <property type="entry name" value="S-adenosyl-L-methionine-dependent methyltransferases"/>
    <property type="match status" value="1"/>
</dbReference>
<dbReference type="InterPro" id="IPR007473">
    <property type="entry name" value="RlmJ"/>
</dbReference>
<keyword evidence="3" id="KW-1185">Reference proteome</keyword>
<keyword evidence="1" id="KW-0694">RNA-binding</keyword>
<dbReference type="RefSeq" id="WP_131482596.1">
    <property type="nucleotide sequence ID" value="NZ_SJDL01000023.1"/>
</dbReference>
<accession>A0ABY1ZM40</accession>
<dbReference type="HAMAP" id="MF_00934">
    <property type="entry name" value="23SrRNA_methyltr_J"/>
    <property type="match status" value="1"/>
</dbReference>
<dbReference type="Proteomes" id="UP000313645">
    <property type="component" value="Unassembled WGS sequence"/>
</dbReference>
<comment type="catalytic activity">
    <reaction evidence="1">
        <text>adenosine(2030) in 23S rRNA + S-adenosyl-L-methionine = N(6)-methyladenosine(2030) in 23S rRNA + S-adenosyl-L-homocysteine + H(+)</text>
        <dbReference type="Rhea" id="RHEA:43736"/>
        <dbReference type="Rhea" id="RHEA-COMP:10668"/>
        <dbReference type="Rhea" id="RHEA-COMP:10669"/>
        <dbReference type="ChEBI" id="CHEBI:15378"/>
        <dbReference type="ChEBI" id="CHEBI:57856"/>
        <dbReference type="ChEBI" id="CHEBI:59789"/>
        <dbReference type="ChEBI" id="CHEBI:74411"/>
        <dbReference type="ChEBI" id="CHEBI:74449"/>
        <dbReference type="EC" id="2.1.1.266"/>
    </reaction>
</comment>
<proteinExistence type="inferred from homology"/>
<dbReference type="EMBL" id="SJDL01000023">
    <property type="protein sequence ID" value="TBW54313.1"/>
    <property type="molecule type" value="Genomic_DNA"/>
</dbReference>
<evidence type="ECO:0000313" key="2">
    <source>
        <dbReference type="EMBL" id="TBW54313.1"/>
    </source>
</evidence>
<gene>
    <name evidence="1" type="primary">rlmJ</name>
    <name evidence="2" type="ORF">EZI54_14465</name>
</gene>
<comment type="similarity">
    <text evidence="1">Belongs to the RlmJ family.</text>
</comment>
<feature type="binding site" evidence="1">
    <location>
        <position position="42"/>
    </location>
    <ligand>
        <name>S-adenosyl-L-methionine</name>
        <dbReference type="ChEBI" id="CHEBI:59789"/>
    </ligand>
</feature>
<comment type="function">
    <text evidence="1">Specifically methylates the adenine in position 2030 of 23S rRNA.</text>
</comment>
<keyword evidence="1" id="KW-0489">Methyltransferase</keyword>
<name>A0ABY1ZM40_9GAMM</name>
<dbReference type="PANTHER" id="PTHR37426:SF1">
    <property type="entry name" value="RIBOSOMAL RNA LARGE SUBUNIT METHYLTRANSFERASE J"/>
    <property type="match status" value="1"/>
</dbReference>
<dbReference type="InterPro" id="IPR029063">
    <property type="entry name" value="SAM-dependent_MTases_sf"/>
</dbReference>
<dbReference type="EC" id="2.1.1.266" evidence="1"/>
<feature type="binding site" evidence="1">
    <location>
        <position position="120"/>
    </location>
    <ligand>
        <name>S-adenosyl-L-methionine</name>
        <dbReference type="ChEBI" id="CHEBI:59789"/>
    </ligand>
</feature>
<organism evidence="2 3">
    <name type="scientific">Marinobacter halodurans</name>
    <dbReference type="NCBI Taxonomy" id="2528979"/>
    <lineage>
        <taxon>Bacteria</taxon>
        <taxon>Pseudomonadati</taxon>
        <taxon>Pseudomonadota</taxon>
        <taxon>Gammaproteobacteria</taxon>
        <taxon>Pseudomonadales</taxon>
        <taxon>Marinobacteraceae</taxon>
        <taxon>Marinobacter</taxon>
    </lineage>
</organism>
<keyword evidence="1" id="KW-0698">rRNA processing</keyword>
<feature type="site" description="Interaction with substrate rRNA" evidence="1">
    <location>
        <position position="4"/>
    </location>
</feature>
<feature type="binding site" evidence="1">
    <location>
        <begin position="144"/>
        <end position="145"/>
    </location>
    <ligand>
        <name>S-adenosyl-L-methionine</name>
        <dbReference type="ChEBI" id="CHEBI:59789"/>
    </ligand>
</feature>